<reference evidence="1" key="1">
    <citation type="submission" date="2020-09" db="EMBL/GenBank/DDBJ databases">
        <title>A novel bacterium of genus Hazenella, isolated from South China Sea.</title>
        <authorList>
            <person name="Huang H."/>
            <person name="Mo K."/>
            <person name="Hu Y."/>
        </authorList>
    </citation>
    <scope>NUCLEOTIDE SEQUENCE</scope>
    <source>
        <strain evidence="1">IB182357</strain>
    </source>
</reference>
<gene>
    <name evidence="1" type="ORF">IC620_07610</name>
</gene>
<dbReference type="AlphaFoldDB" id="A0A926N5Y5"/>
<comment type="caution">
    <text evidence="1">The sequence shown here is derived from an EMBL/GenBank/DDBJ whole genome shotgun (WGS) entry which is preliminary data.</text>
</comment>
<dbReference type="RefSeq" id="WP_191139639.1">
    <property type="nucleotide sequence ID" value="NZ_JACXAG020000003.1"/>
</dbReference>
<dbReference type="EMBL" id="JACXAH010000008">
    <property type="protein sequence ID" value="MBD1372229.1"/>
    <property type="molecule type" value="Genomic_DNA"/>
</dbReference>
<dbReference type="Pfam" id="PF24585">
    <property type="entry name" value="YunG"/>
    <property type="match status" value="1"/>
</dbReference>
<sequence>MISHFKDYLPLFEKAWSSQSSSLYTLANPARGQCSVTAIILQEYCGGSIKKTRINDAWHYYNWINGKRVDLTCSQFQLLPQYTDTPSSLEEAWSDTNQEQVEYLRQAIQKAKKEPTR</sequence>
<name>A0A926N5Y5_9BACL</name>
<evidence type="ECO:0000313" key="2">
    <source>
        <dbReference type="Proteomes" id="UP000661691"/>
    </source>
</evidence>
<dbReference type="InterPro" id="IPR056238">
    <property type="entry name" value="YunG-like"/>
</dbReference>
<dbReference type="Proteomes" id="UP000661691">
    <property type="component" value="Unassembled WGS sequence"/>
</dbReference>
<keyword evidence="2" id="KW-1185">Reference proteome</keyword>
<proteinExistence type="predicted"/>
<organism evidence="1 2">
    <name type="scientific">Polycladospora coralii</name>
    <dbReference type="NCBI Taxonomy" id="2771432"/>
    <lineage>
        <taxon>Bacteria</taxon>
        <taxon>Bacillati</taxon>
        <taxon>Bacillota</taxon>
        <taxon>Bacilli</taxon>
        <taxon>Bacillales</taxon>
        <taxon>Thermoactinomycetaceae</taxon>
        <taxon>Polycladospora</taxon>
    </lineage>
</organism>
<evidence type="ECO:0000313" key="1">
    <source>
        <dbReference type="EMBL" id="MBD1372229.1"/>
    </source>
</evidence>
<protein>
    <submittedName>
        <fullName evidence="1">Uncharacterized protein</fullName>
    </submittedName>
</protein>
<accession>A0A926N5Y5</accession>